<keyword evidence="14 17" id="KW-0234">DNA repair</keyword>
<evidence type="ECO:0000256" key="6">
    <source>
        <dbReference type="ARBA" id="ARBA00015551"/>
    </source>
</evidence>
<dbReference type="PROSITE" id="PS50800">
    <property type="entry name" value="SAP"/>
    <property type="match status" value="1"/>
</dbReference>
<evidence type="ECO:0000256" key="16">
    <source>
        <dbReference type="PROSITE-ProRule" id="PRU00175"/>
    </source>
</evidence>
<evidence type="ECO:0000256" key="7">
    <source>
        <dbReference type="ARBA" id="ARBA00022679"/>
    </source>
</evidence>
<dbReference type="InterPro" id="IPR001841">
    <property type="entry name" value="Znf_RING"/>
</dbReference>
<comment type="function">
    <text evidence="18">E3 RING-finger protein, member of the UBC2/RAD6 epistasis group. Associates to the E2 ubiquitin conjugating enzyme UBC2/RAD6 to form the UBC2-RAD18 ubiquitin ligase complex involved in postreplicative repair (PRR) of damaged DNA.</text>
</comment>
<keyword evidence="24" id="KW-1185">Reference proteome</keyword>
<reference evidence="23" key="1">
    <citation type="submission" date="2020-04" db="EMBL/GenBank/DDBJ databases">
        <title>Genome Assembly and Annotation of Botryosphaeria dothidea sdau 11-99, a Latent Pathogen of Apple Fruit Ring Rot in China.</title>
        <authorList>
            <person name="Yu C."/>
            <person name="Diao Y."/>
            <person name="Lu Q."/>
            <person name="Zhao J."/>
            <person name="Cui S."/>
            <person name="Peng C."/>
            <person name="He B."/>
            <person name="Liu H."/>
        </authorList>
    </citation>
    <scope>NUCLEOTIDE SEQUENCE [LARGE SCALE GENOMIC DNA]</scope>
    <source>
        <strain evidence="23">Sdau11-99</strain>
    </source>
</reference>
<dbReference type="SMART" id="SM00184">
    <property type="entry name" value="RING"/>
    <property type="match status" value="1"/>
</dbReference>
<dbReference type="Proteomes" id="UP000572817">
    <property type="component" value="Unassembled WGS sequence"/>
</dbReference>
<evidence type="ECO:0000256" key="5">
    <source>
        <dbReference type="ARBA" id="ARBA00012483"/>
    </source>
</evidence>
<evidence type="ECO:0000256" key="12">
    <source>
        <dbReference type="ARBA" id="ARBA00022833"/>
    </source>
</evidence>
<keyword evidence="9 17" id="KW-0227">DNA damage</keyword>
<dbReference type="EMBL" id="WWBZ02000022">
    <property type="protein sequence ID" value="KAF4307575.1"/>
    <property type="molecule type" value="Genomic_DNA"/>
</dbReference>
<keyword evidence="13 18" id="KW-0238">DNA-binding</keyword>
<dbReference type="PANTHER" id="PTHR14134">
    <property type="entry name" value="E3 UBIQUITIN-PROTEIN LIGASE RAD18"/>
    <property type="match status" value="1"/>
</dbReference>
<dbReference type="InterPro" id="IPR039577">
    <property type="entry name" value="Rad18"/>
</dbReference>
<dbReference type="GO" id="GO:0008270">
    <property type="term" value="F:zinc ion binding"/>
    <property type="evidence" value="ECO:0007669"/>
    <property type="project" value="UniProtKB-KW"/>
</dbReference>
<comment type="similarity">
    <text evidence="4 18">Belongs to the RAD18 family.</text>
</comment>
<comment type="catalytic activity">
    <reaction evidence="1 18">
        <text>S-ubiquitinyl-[E2 ubiquitin-conjugating enzyme]-L-cysteine + [acceptor protein]-L-lysine = [E2 ubiquitin-conjugating enzyme]-L-cysteine + N(6)-ubiquitinyl-[acceptor protein]-L-lysine.</text>
        <dbReference type="EC" id="2.3.2.27"/>
    </reaction>
</comment>
<dbReference type="UniPathway" id="UPA00143"/>
<comment type="subunit">
    <text evidence="18">Interacts with E2 UBC2, forming a complex with ubiquitin ligase activity.</text>
</comment>
<evidence type="ECO:0000256" key="11">
    <source>
        <dbReference type="ARBA" id="ARBA00022786"/>
    </source>
</evidence>
<evidence type="ECO:0000256" key="8">
    <source>
        <dbReference type="ARBA" id="ARBA00022723"/>
    </source>
</evidence>
<dbReference type="PANTHER" id="PTHR14134:SF2">
    <property type="entry name" value="E3 UBIQUITIN-PROTEIN LIGASE RAD18"/>
    <property type="match status" value="1"/>
</dbReference>
<comment type="subcellular location">
    <subcellularLocation>
        <location evidence="2 18">Nucleus</location>
    </subcellularLocation>
</comment>
<evidence type="ECO:0000256" key="17">
    <source>
        <dbReference type="PROSITE-ProRule" id="PRU01256"/>
    </source>
</evidence>
<evidence type="ECO:0000256" key="18">
    <source>
        <dbReference type="RuleBase" id="RU368093"/>
    </source>
</evidence>
<evidence type="ECO:0000256" key="19">
    <source>
        <dbReference type="SAM" id="MobiDB-lite"/>
    </source>
</evidence>
<keyword evidence="10 16" id="KW-0863">Zinc-finger</keyword>
<evidence type="ECO:0000313" key="23">
    <source>
        <dbReference type="EMBL" id="KAF4307575.1"/>
    </source>
</evidence>
<feature type="compositionally biased region" description="Polar residues" evidence="19">
    <location>
        <begin position="465"/>
        <end position="486"/>
    </location>
</feature>
<dbReference type="GO" id="GO:0006301">
    <property type="term" value="P:DNA damage tolerance"/>
    <property type="evidence" value="ECO:0007669"/>
    <property type="project" value="InterPro"/>
</dbReference>
<evidence type="ECO:0000256" key="1">
    <source>
        <dbReference type="ARBA" id="ARBA00000900"/>
    </source>
</evidence>
<dbReference type="GO" id="GO:0006281">
    <property type="term" value="P:DNA repair"/>
    <property type="evidence" value="ECO:0007669"/>
    <property type="project" value="UniProtKB-KW"/>
</dbReference>
<dbReference type="OrthoDB" id="9049620at2759"/>
<dbReference type="InterPro" id="IPR004580">
    <property type="entry name" value="Rad18_fungi"/>
</dbReference>
<comment type="caution">
    <text evidence="23">The sequence shown here is derived from an EMBL/GenBank/DDBJ whole genome shotgun (WGS) entry which is preliminary data.</text>
</comment>
<feature type="compositionally biased region" description="Basic and acidic residues" evidence="19">
    <location>
        <begin position="218"/>
        <end position="227"/>
    </location>
</feature>
<dbReference type="NCBIfam" id="TIGR00599">
    <property type="entry name" value="rad18"/>
    <property type="match status" value="1"/>
</dbReference>
<dbReference type="InterPro" id="IPR013083">
    <property type="entry name" value="Znf_RING/FYVE/PHD"/>
</dbReference>
<evidence type="ECO:0000256" key="3">
    <source>
        <dbReference type="ARBA" id="ARBA00004906"/>
    </source>
</evidence>
<feature type="region of interest" description="Disordered" evidence="19">
    <location>
        <begin position="218"/>
        <end position="254"/>
    </location>
</feature>
<feature type="compositionally biased region" description="Polar residues" evidence="19">
    <location>
        <begin position="239"/>
        <end position="254"/>
    </location>
</feature>
<name>A0A8H4IU99_9PEZI</name>
<dbReference type="PROSITE" id="PS50089">
    <property type="entry name" value="ZF_RING_2"/>
    <property type="match status" value="1"/>
</dbReference>
<feature type="domain" description="SAP" evidence="21">
    <location>
        <begin position="271"/>
        <end position="305"/>
    </location>
</feature>
<evidence type="ECO:0000259" key="20">
    <source>
        <dbReference type="PROSITE" id="PS50089"/>
    </source>
</evidence>
<dbReference type="SMART" id="SM00513">
    <property type="entry name" value="SAP"/>
    <property type="match status" value="1"/>
</dbReference>
<dbReference type="PROSITE" id="PS51908">
    <property type="entry name" value="ZF_UBZ4"/>
    <property type="match status" value="1"/>
</dbReference>
<dbReference type="GO" id="GO:0097505">
    <property type="term" value="C:Rad6-Rad18 complex"/>
    <property type="evidence" value="ECO:0007669"/>
    <property type="project" value="TreeGrafter"/>
</dbReference>
<feature type="domain" description="UBZ4-type" evidence="22">
    <location>
        <begin position="197"/>
        <end position="224"/>
    </location>
</feature>
<proteinExistence type="inferred from homology"/>
<dbReference type="FunFam" id="3.30.40.10:FF:000172">
    <property type="entry name" value="E3 ubiquitin-protein ligase RAD18"/>
    <property type="match status" value="1"/>
</dbReference>
<dbReference type="PROSITE" id="PS00518">
    <property type="entry name" value="ZF_RING_1"/>
    <property type="match status" value="1"/>
</dbReference>
<dbReference type="InterPro" id="IPR017907">
    <property type="entry name" value="Znf_RING_CS"/>
</dbReference>
<keyword evidence="11 18" id="KW-0833">Ubl conjugation pathway</keyword>
<evidence type="ECO:0000259" key="21">
    <source>
        <dbReference type="PROSITE" id="PS50800"/>
    </source>
</evidence>
<feature type="compositionally biased region" description="Polar residues" evidence="19">
    <location>
        <begin position="160"/>
        <end position="169"/>
    </location>
</feature>
<feature type="region of interest" description="Disordered" evidence="19">
    <location>
        <begin position="101"/>
        <end position="178"/>
    </location>
</feature>
<evidence type="ECO:0000256" key="9">
    <source>
        <dbReference type="ARBA" id="ARBA00022763"/>
    </source>
</evidence>
<evidence type="ECO:0000313" key="24">
    <source>
        <dbReference type="Proteomes" id="UP000572817"/>
    </source>
</evidence>
<dbReference type="EC" id="2.3.2.27" evidence="5 18"/>
<evidence type="ECO:0000259" key="22">
    <source>
        <dbReference type="PROSITE" id="PS51908"/>
    </source>
</evidence>
<keyword evidence="7 18" id="KW-0808">Transferase</keyword>
<feature type="compositionally biased region" description="Acidic residues" evidence="19">
    <location>
        <begin position="135"/>
        <end position="146"/>
    </location>
</feature>
<feature type="compositionally biased region" description="Polar residues" evidence="19">
    <location>
        <begin position="398"/>
        <end position="408"/>
    </location>
</feature>
<feature type="domain" description="RING-type" evidence="20">
    <location>
        <begin position="31"/>
        <end position="69"/>
    </location>
</feature>
<keyword evidence="12 18" id="KW-0862">Zinc</keyword>
<dbReference type="SMART" id="SM00734">
    <property type="entry name" value="ZnF_Rad18"/>
    <property type="match status" value="1"/>
</dbReference>
<gene>
    <name evidence="23" type="ORF">GTA08_BOTSDO04522</name>
</gene>
<evidence type="ECO:0000256" key="4">
    <source>
        <dbReference type="ARBA" id="ARBA00009506"/>
    </source>
</evidence>
<accession>A0A8H4IU99</accession>
<dbReference type="Gene3D" id="3.30.40.10">
    <property type="entry name" value="Zinc/RING finger domain, C3HC4 (zinc finger)"/>
    <property type="match status" value="1"/>
</dbReference>
<dbReference type="Pfam" id="PF13923">
    <property type="entry name" value="zf-C3HC4_2"/>
    <property type="match status" value="1"/>
</dbReference>
<protein>
    <recommendedName>
        <fullName evidence="6 18">Postreplication repair E3 ubiquitin-protein ligase RAD18</fullName>
        <ecNumber evidence="5 18">2.3.2.27</ecNumber>
    </recommendedName>
    <alternativeName>
        <fullName evidence="18">RING-type E3 ubiquitin transferase RAD18</fullName>
    </alternativeName>
</protein>
<keyword evidence="15 18" id="KW-0539">Nucleus</keyword>
<dbReference type="SUPFAM" id="SSF57850">
    <property type="entry name" value="RING/U-box"/>
    <property type="match status" value="1"/>
</dbReference>
<evidence type="ECO:0000256" key="13">
    <source>
        <dbReference type="ARBA" id="ARBA00023125"/>
    </source>
</evidence>
<evidence type="ECO:0000256" key="14">
    <source>
        <dbReference type="ARBA" id="ARBA00023204"/>
    </source>
</evidence>
<sequence length="531" mass="58910">MDAAGFFISDSTDWLGTPLATFTPLESALRCQVCKDFFQTPMMTSCSHTFCSLCIRRCIAADGRCPTCRTADQDSKLRRNGAVQELVDAFQAARPQALELARRGAAGDETGSSGERRTTKRGKNNKKRKLQENKDSEDEGEEGEEETATRPARKTRSQPRRSATSSQTPEIIDLDNDDGSDFVAELEEEEIQPNDGMVACPMCNKRMKEEAVFSHLDRCEGPDKESGSSRSTRIRQHRTVTSSHPLQQRSRNGPVSMKNQELLARLPQLNYSILKDQALRKKLADLGIPNSGNRAQQIKRHTEWVNLWNANVDSLRPRTKRELLSELDKWERSQNMESGGGSIIGGGNGAQVMKKDFDGEGWAKNNKSHFDELIASARAKRSVPKADSGAKEEEISQPPETNGTAPSEDTTRVLEGDWEPHPYDENQEALGKVRRRVDDAARGAPSLAHRNSNSMEEAGDHSSDDTSALDTTQTPRTPSQTVTSPPNKRRKQSIPSSLPEHLASHPKDVRKMHMFEVPSESVMDVDTGDGK</sequence>
<dbReference type="GO" id="GO:0006513">
    <property type="term" value="P:protein monoubiquitination"/>
    <property type="evidence" value="ECO:0007669"/>
    <property type="project" value="InterPro"/>
</dbReference>
<feature type="region of interest" description="Disordered" evidence="19">
    <location>
        <begin position="376"/>
        <end position="531"/>
    </location>
</feature>
<comment type="pathway">
    <text evidence="3 18">Protein modification; protein ubiquitination.</text>
</comment>
<feature type="compositionally biased region" description="Basic and acidic residues" evidence="19">
    <location>
        <begin position="409"/>
        <end position="424"/>
    </location>
</feature>
<feature type="compositionally biased region" description="Basic and acidic residues" evidence="19">
    <location>
        <begin position="502"/>
        <end position="514"/>
    </location>
</feature>
<dbReference type="InterPro" id="IPR006642">
    <property type="entry name" value="Rad18_UBZ4"/>
</dbReference>
<evidence type="ECO:0000256" key="2">
    <source>
        <dbReference type="ARBA" id="ARBA00004123"/>
    </source>
</evidence>
<dbReference type="GO" id="GO:0005634">
    <property type="term" value="C:nucleus"/>
    <property type="evidence" value="ECO:0007669"/>
    <property type="project" value="UniProtKB-SubCell"/>
</dbReference>
<organism evidence="23 24">
    <name type="scientific">Botryosphaeria dothidea</name>
    <dbReference type="NCBI Taxonomy" id="55169"/>
    <lineage>
        <taxon>Eukaryota</taxon>
        <taxon>Fungi</taxon>
        <taxon>Dikarya</taxon>
        <taxon>Ascomycota</taxon>
        <taxon>Pezizomycotina</taxon>
        <taxon>Dothideomycetes</taxon>
        <taxon>Dothideomycetes incertae sedis</taxon>
        <taxon>Botryosphaeriales</taxon>
        <taxon>Botryosphaeriaceae</taxon>
        <taxon>Botryosphaeria</taxon>
    </lineage>
</organism>
<keyword evidence="8 18" id="KW-0479">Metal-binding</keyword>
<dbReference type="AlphaFoldDB" id="A0A8H4IU99"/>
<dbReference type="GO" id="GO:0061630">
    <property type="term" value="F:ubiquitin protein ligase activity"/>
    <property type="evidence" value="ECO:0007669"/>
    <property type="project" value="UniProtKB-UniRule"/>
</dbReference>
<feature type="compositionally biased region" description="Basic residues" evidence="19">
    <location>
        <begin position="118"/>
        <end position="129"/>
    </location>
</feature>
<dbReference type="InterPro" id="IPR003034">
    <property type="entry name" value="SAP_dom"/>
</dbReference>
<evidence type="ECO:0000256" key="10">
    <source>
        <dbReference type="ARBA" id="ARBA00022771"/>
    </source>
</evidence>
<evidence type="ECO:0000256" key="15">
    <source>
        <dbReference type="ARBA" id="ARBA00023242"/>
    </source>
</evidence>
<dbReference type="GO" id="GO:0003697">
    <property type="term" value="F:single-stranded DNA binding"/>
    <property type="evidence" value="ECO:0007669"/>
    <property type="project" value="UniProtKB-UniRule"/>
</dbReference>